<proteinExistence type="predicted"/>
<evidence type="ECO:0000313" key="1">
    <source>
        <dbReference type="EMBL" id="APX72052.1"/>
    </source>
</evidence>
<accession>A0A1P8Q2E8</accession>
<dbReference type="GO" id="GO:0006281">
    <property type="term" value="P:DNA repair"/>
    <property type="evidence" value="ECO:0007669"/>
    <property type="project" value="InterPro"/>
</dbReference>
<protein>
    <recommendedName>
        <fullName evidence="3">Holliday junction resolvase</fullName>
    </recommendedName>
</protein>
<dbReference type="GO" id="GO:0000287">
    <property type="term" value="F:magnesium ion binding"/>
    <property type="evidence" value="ECO:0007669"/>
    <property type="project" value="InterPro"/>
</dbReference>
<sequence>MEHKLQIVIKGNPVSASRPVFNSSSKGRKAFIAPKYRAYKNGIEVDYWNKYRNKQLFDRGVPLSARIYVYRSIQKGLSKAEYSRRANHEVRPTVKPDLDNYIKAIQDGLKRAWFDDGQIVEYDAKKFYDENPRVEIEIKELNSVETD</sequence>
<organism evidence="1 2">
    <name type="scientific">Companilactobacillus allii</name>
    <dbReference type="NCBI Taxonomy" id="1847728"/>
    <lineage>
        <taxon>Bacteria</taxon>
        <taxon>Bacillati</taxon>
        <taxon>Bacillota</taxon>
        <taxon>Bacilli</taxon>
        <taxon>Lactobacillales</taxon>
        <taxon>Lactobacillaceae</taxon>
        <taxon>Companilactobacillus</taxon>
    </lineage>
</organism>
<dbReference type="SUPFAM" id="SSF103084">
    <property type="entry name" value="Holliday junction resolvase RusA"/>
    <property type="match status" value="1"/>
</dbReference>
<evidence type="ECO:0008006" key="3">
    <source>
        <dbReference type="Google" id="ProtNLM"/>
    </source>
</evidence>
<keyword evidence="2" id="KW-1185">Reference proteome</keyword>
<dbReference type="InterPro" id="IPR008822">
    <property type="entry name" value="Endonuclease_RusA-like"/>
</dbReference>
<dbReference type="InterPro" id="IPR036614">
    <property type="entry name" value="RusA-like_sf"/>
</dbReference>
<dbReference type="Pfam" id="PF05866">
    <property type="entry name" value="RusA"/>
    <property type="match status" value="1"/>
</dbReference>
<dbReference type="RefSeq" id="WP_076614555.1">
    <property type="nucleotide sequence ID" value="NZ_CP019323.1"/>
</dbReference>
<name>A0A1P8Q2E8_9LACO</name>
<dbReference type="OrthoDB" id="5114842at2"/>
<dbReference type="EMBL" id="CP019323">
    <property type="protein sequence ID" value="APX72052.1"/>
    <property type="molecule type" value="Genomic_DNA"/>
</dbReference>
<evidence type="ECO:0000313" key="2">
    <source>
        <dbReference type="Proteomes" id="UP000187499"/>
    </source>
</evidence>
<dbReference type="Proteomes" id="UP000187499">
    <property type="component" value="Chromosome"/>
</dbReference>
<dbReference type="KEGG" id="lalw:BTM29_05520"/>
<reference evidence="2" key="1">
    <citation type="submission" date="2016-12" db="EMBL/GenBank/DDBJ databases">
        <authorList>
            <person name="Jung M.Y."/>
            <person name="Lee S.H."/>
        </authorList>
    </citation>
    <scope>NUCLEOTIDE SEQUENCE [LARGE SCALE GENOMIC DNA]</scope>
    <source>
        <strain evidence="2">WiKim39</strain>
    </source>
</reference>
<dbReference type="Gene3D" id="3.30.1330.70">
    <property type="entry name" value="Holliday junction resolvase RusA"/>
    <property type="match status" value="1"/>
</dbReference>
<gene>
    <name evidence="1" type="ORF">BTM29_05520</name>
</gene>
<dbReference type="AlphaFoldDB" id="A0A1P8Q2E8"/>
<dbReference type="GO" id="GO:0006310">
    <property type="term" value="P:DNA recombination"/>
    <property type="evidence" value="ECO:0007669"/>
    <property type="project" value="InterPro"/>
</dbReference>
<dbReference type="STRING" id="1847728.BTM29_05520"/>